<organism evidence="1 2">
    <name type="scientific">Streptodolium elevatio</name>
    <dbReference type="NCBI Taxonomy" id="3157996"/>
    <lineage>
        <taxon>Bacteria</taxon>
        <taxon>Bacillati</taxon>
        <taxon>Actinomycetota</taxon>
        <taxon>Actinomycetes</taxon>
        <taxon>Kitasatosporales</taxon>
        <taxon>Streptomycetaceae</taxon>
        <taxon>Streptodolium</taxon>
    </lineage>
</organism>
<proteinExistence type="predicted"/>
<dbReference type="EMBL" id="JBEZFP010000050">
    <property type="protein sequence ID" value="MEU8135809.1"/>
    <property type="molecule type" value="Genomic_DNA"/>
</dbReference>
<keyword evidence="2" id="KW-1185">Reference proteome</keyword>
<evidence type="ECO:0000313" key="1">
    <source>
        <dbReference type="EMBL" id="MEU8135809.1"/>
    </source>
</evidence>
<name>A0ABV3DJ84_9ACTN</name>
<dbReference type="Proteomes" id="UP001551482">
    <property type="component" value="Unassembled WGS sequence"/>
</dbReference>
<dbReference type="InterPro" id="IPR007423">
    <property type="entry name" value="Sel_put"/>
</dbReference>
<sequence>MHPRRLLAAVRWYLREVSGDAAYERHCERHRRENPDRPSPTRREYEAWRRRRREETPICRCC</sequence>
<protein>
    <submittedName>
        <fullName evidence="1">CstA-like transporter-associated (Seleno)protein</fullName>
    </submittedName>
</protein>
<dbReference type="Pfam" id="PF04328">
    <property type="entry name" value="Sel_put"/>
    <property type="match status" value="1"/>
</dbReference>
<reference evidence="1 2" key="1">
    <citation type="submission" date="2024-06" db="EMBL/GenBank/DDBJ databases">
        <title>The Natural Products Discovery Center: Release of the First 8490 Sequenced Strains for Exploring Actinobacteria Biosynthetic Diversity.</title>
        <authorList>
            <person name="Kalkreuter E."/>
            <person name="Kautsar S.A."/>
            <person name="Yang D."/>
            <person name="Bader C.D."/>
            <person name="Teijaro C.N."/>
            <person name="Fluegel L."/>
            <person name="Davis C.M."/>
            <person name="Simpson J.R."/>
            <person name="Lauterbach L."/>
            <person name="Steele A.D."/>
            <person name="Gui C."/>
            <person name="Meng S."/>
            <person name="Li G."/>
            <person name="Viehrig K."/>
            <person name="Ye F."/>
            <person name="Su P."/>
            <person name="Kiefer A.F."/>
            <person name="Nichols A."/>
            <person name="Cepeda A.J."/>
            <person name="Yan W."/>
            <person name="Fan B."/>
            <person name="Jiang Y."/>
            <person name="Adhikari A."/>
            <person name="Zheng C.-J."/>
            <person name="Schuster L."/>
            <person name="Cowan T.M."/>
            <person name="Smanski M.J."/>
            <person name="Chevrette M.G."/>
            <person name="De Carvalho L.P.S."/>
            <person name="Shen B."/>
        </authorList>
    </citation>
    <scope>NUCLEOTIDE SEQUENCE [LARGE SCALE GENOMIC DNA]</scope>
    <source>
        <strain evidence="1 2">NPDC048946</strain>
    </source>
</reference>
<accession>A0ABV3DJ84</accession>
<gene>
    <name evidence="1" type="ORF">AB0C36_20100</name>
</gene>
<comment type="caution">
    <text evidence="1">The sequence shown here is derived from an EMBL/GenBank/DDBJ whole genome shotgun (WGS) entry which is preliminary data.</text>
</comment>
<evidence type="ECO:0000313" key="2">
    <source>
        <dbReference type="Proteomes" id="UP001551482"/>
    </source>
</evidence>